<accession>A0A501XFL8</accession>
<protein>
    <submittedName>
        <fullName evidence="1">Uncharacterized protein</fullName>
    </submittedName>
</protein>
<gene>
    <name evidence="1" type="ORF">FJQ54_13115</name>
</gene>
<proteinExistence type="predicted"/>
<dbReference type="EMBL" id="VFSU01000030">
    <property type="protein sequence ID" value="TPE59428.1"/>
    <property type="molecule type" value="Genomic_DNA"/>
</dbReference>
<evidence type="ECO:0000313" key="1">
    <source>
        <dbReference type="EMBL" id="TPE59428.1"/>
    </source>
</evidence>
<reference evidence="1 2" key="1">
    <citation type="submission" date="2019-06" db="EMBL/GenBank/DDBJ databases">
        <authorList>
            <person name="Lee I."/>
            <person name="Jang G.I."/>
            <person name="Hwang C.Y."/>
        </authorList>
    </citation>
    <scope>NUCLEOTIDE SEQUENCE [LARGE SCALE GENOMIC DNA]</scope>
    <source>
        <strain evidence="1 2">PAMC 28131</strain>
    </source>
</reference>
<dbReference type="Proteomes" id="UP000319897">
    <property type="component" value="Unassembled WGS sequence"/>
</dbReference>
<dbReference type="AlphaFoldDB" id="A0A501XFL8"/>
<sequence>MLRAVVVGFILGFALIGVMRLSAAGNSGPQLTSTSGLRSGAAIDRVMVPDCPPKRAKPRRLILI</sequence>
<name>A0A501XFL8_9SPHN</name>
<keyword evidence="2" id="KW-1185">Reference proteome</keyword>
<evidence type="ECO:0000313" key="2">
    <source>
        <dbReference type="Proteomes" id="UP000319897"/>
    </source>
</evidence>
<organism evidence="1 2">
    <name type="scientific">Sandaracinobacter neustonicus</name>
    <dbReference type="NCBI Taxonomy" id="1715348"/>
    <lineage>
        <taxon>Bacteria</taxon>
        <taxon>Pseudomonadati</taxon>
        <taxon>Pseudomonadota</taxon>
        <taxon>Alphaproteobacteria</taxon>
        <taxon>Sphingomonadales</taxon>
        <taxon>Sphingosinicellaceae</taxon>
        <taxon>Sandaracinobacter</taxon>
    </lineage>
</organism>
<comment type="caution">
    <text evidence="1">The sequence shown here is derived from an EMBL/GenBank/DDBJ whole genome shotgun (WGS) entry which is preliminary data.</text>
</comment>